<evidence type="ECO:0000259" key="1">
    <source>
        <dbReference type="PROSITE" id="PS50943"/>
    </source>
</evidence>
<dbReference type="KEGG" id="lwi:UE46_11250"/>
<dbReference type="Gene3D" id="1.25.40.10">
    <property type="entry name" value="Tetratricopeptide repeat domain"/>
    <property type="match status" value="1"/>
</dbReference>
<dbReference type="Proteomes" id="UP000223060">
    <property type="component" value="Chromosome"/>
</dbReference>
<name>A0A1S7FVU3_9LIST</name>
<dbReference type="CDD" id="cd00093">
    <property type="entry name" value="HTH_XRE"/>
    <property type="match status" value="1"/>
</dbReference>
<dbReference type="PANTHER" id="PTHR37038">
    <property type="entry name" value="TRANSCRIPTIONAL REGULATOR-RELATED"/>
    <property type="match status" value="1"/>
</dbReference>
<dbReference type="SMART" id="SM00530">
    <property type="entry name" value="HTH_XRE"/>
    <property type="match status" value="1"/>
</dbReference>
<dbReference type="RefSeq" id="WP_036059518.1">
    <property type="nucleotide sequence ID" value="NZ_CP011102.1"/>
</dbReference>
<dbReference type="SUPFAM" id="SSF47413">
    <property type="entry name" value="lambda repressor-like DNA-binding domains"/>
    <property type="match status" value="1"/>
</dbReference>
<evidence type="ECO:0000313" key="2">
    <source>
        <dbReference type="EMBL" id="AQY51553.1"/>
    </source>
</evidence>
<dbReference type="PANTHER" id="PTHR37038:SF13">
    <property type="entry name" value="HTH CRO_C1-TYPE DOMAIN-CONTAINING PROTEIN"/>
    <property type="match status" value="1"/>
</dbReference>
<organism evidence="2 3">
    <name type="scientific">Listeria weihenstephanensis</name>
    <dbReference type="NCBI Taxonomy" id="1006155"/>
    <lineage>
        <taxon>Bacteria</taxon>
        <taxon>Bacillati</taxon>
        <taxon>Bacillota</taxon>
        <taxon>Bacilli</taxon>
        <taxon>Bacillales</taxon>
        <taxon>Listeriaceae</taxon>
        <taxon>Listeria</taxon>
    </lineage>
</organism>
<proteinExistence type="predicted"/>
<sequence length="301" mass="35715">MLENNSGSKWEIGETLKAIRLSSGMKQTEVYSNVMSRAHLQRIEKNVQTPTYPLLLNVIQKFSMDVDEFEYIRNDYSRSETQTLFHKFRSIKTTLNTDAMRNLIQEVDDYLLKNKSAFIQNLHYILNGYLILQETSNIDMARKYFDPVWENIQKKETWYYNDIILMSNIFYMFEDESLQFILDELYKYFELYAGFADIDRISRITKFNYCTLLRLQNRYFETESILNELLASAKNAREGTLILDIKFALNQIYWLKGFKDESDLEVAGIISSMEFIGDLKVSEDMKKDWEQFKVNQSISLH</sequence>
<dbReference type="EMBL" id="CP011102">
    <property type="protein sequence ID" value="AQY51553.1"/>
    <property type="molecule type" value="Genomic_DNA"/>
</dbReference>
<dbReference type="InterPro" id="IPR001387">
    <property type="entry name" value="Cro/C1-type_HTH"/>
</dbReference>
<reference evidence="3" key="1">
    <citation type="submission" date="2015-03" db="EMBL/GenBank/DDBJ databases">
        <authorList>
            <person name="Ferrari E."/>
            <person name="Walter M.C."/>
            <person name="Huptas C."/>
            <person name="Scherer S."/>
            <person name="Mueller-Herbst S."/>
        </authorList>
    </citation>
    <scope>NUCLEOTIDE SEQUENCE [LARGE SCALE GENOMIC DNA]</scope>
    <source>
        <strain evidence="3">LWP01</strain>
    </source>
</reference>
<dbReference type="InterPro" id="IPR010982">
    <property type="entry name" value="Lambda_DNA-bd_dom_sf"/>
</dbReference>
<feature type="domain" description="HTH cro/C1-type" evidence="1">
    <location>
        <begin position="16"/>
        <end position="69"/>
    </location>
</feature>
<dbReference type="PROSITE" id="PS50943">
    <property type="entry name" value="HTH_CROC1"/>
    <property type="match status" value="1"/>
</dbReference>
<accession>A0A1S7FVU3</accession>
<dbReference type="InterPro" id="IPR011990">
    <property type="entry name" value="TPR-like_helical_dom_sf"/>
</dbReference>
<protein>
    <recommendedName>
        <fullName evidence="1">HTH cro/C1-type domain-containing protein</fullName>
    </recommendedName>
</protein>
<evidence type="ECO:0000313" key="3">
    <source>
        <dbReference type="Proteomes" id="UP000223060"/>
    </source>
</evidence>
<gene>
    <name evidence="2" type="ORF">UE46_11250</name>
</gene>
<dbReference type="AlphaFoldDB" id="A0A1S7FVU3"/>
<keyword evidence="3" id="KW-1185">Reference proteome</keyword>
<dbReference type="InterPro" id="IPR053163">
    <property type="entry name" value="HTH-type_regulator_Rgg"/>
</dbReference>
<dbReference type="GO" id="GO:0003677">
    <property type="term" value="F:DNA binding"/>
    <property type="evidence" value="ECO:0007669"/>
    <property type="project" value="InterPro"/>
</dbReference>